<dbReference type="EMBL" id="JAUEDM010000006">
    <property type="protein sequence ID" value="KAK3314890.1"/>
    <property type="molecule type" value="Genomic_DNA"/>
</dbReference>
<dbReference type="InterPro" id="IPR002088">
    <property type="entry name" value="Prenyl_trans_a"/>
</dbReference>
<comment type="caution">
    <text evidence="8">The sequence shown here is derived from an EMBL/GenBank/DDBJ whole genome shotgun (WGS) entry which is preliminary data.</text>
</comment>
<keyword evidence="9" id="KW-1185">Reference proteome</keyword>
<gene>
    <name evidence="8" type="ORF">B0H66DRAFT_325060</name>
</gene>
<evidence type="ECO:0000256" key="4">
    <source>
        <dbReference type="ARBA" id="ARBA00022737"/>
    </source>
</evidence>
<comment type="function">
    <text evidence="6">Catalyzes the transfer of a geranyl-geranyl moiety from geranyl-geranyl pyrophosphate to cysteines occuring in specific C-terminal amino acid sequences.</text>
</comment>
<dbReference type="Gene3D" id="1.25.40.120">
    <property type="entry name" value="Protein prenylyltransferase"/>
    <property type="match status" value="2"/>
</dbReference>
<feature type="compositionally biased region" description="Low complexity" evidence="7">
    <location>
        <begin position="88"/>
        <end position="139"/>
    </location>
</feature>
<reference evidence="8" key="1">
    <citation type="journal article" date="2023" name="Mol. Phylogenet. Evol.">
        <title>Genome-scale phylogeny and comparative genomics of the fungal order Sordariales.</title>
        <authorList>
            <person name="Hensen N."/>
            <person name="Bonometti L."/>
            <person name="Westerberg I."/>
            <person name="Brannstrom I.O."/>
            <person name="Guillou S."/>
            <person name="Cros-Aarteil S."/>
            <person name="Calhoun S."/>
            <person name="Haridas S."/>
            <person name="Kuo A."/>
            <person name="Mondo S."/>
            <person name="Pangilinan J."/>
            <person name="Riley R."/>
            <person name="LaButti K."/>
            <person name="Andreopoulos B."/>
            <person name="Lipzen A."/>
            <person name="Chen C."/>
            <person name="Yan M."/>
            <person name="Daum C."/>
            <person name="Ng V."/>
            <person name="Clum A."/>
            <person name="Steindorff A."/>
            <person name="Ohm R.A."/>
            <person name="Martin F."/>
            <person name="Silar P."/>
            <person name="Natvig D.O."/>
            <person name="Lalanne C."/>
            <person name="Gautier V."/>
            <person name="Ament-Velasquez S.L."/>
            <person name="Kruys A."/>
            <person name="Hutchinson M.I."/>
            <person name="Powell A.J."/>
            <person name="Barry K."/>
            <person name="Miller A.N."/>
            <person name="Grigoriev I.V."/>
            <person name="Debuchy R."/>
            <person name="Gladieux P."/>
            <person name="Hiltunen Thoren M."/>
            <person name="Johannesson H."/>
        </authorList>
    </citation>
    <scope>NUCLEOTIDE SEQUENCE</scope>
    <source>
        <strain evidence="8">CBS 118394</strain>
    </source>
</reference>
<keyword evidence="2 6" id="KW-0637">Prenyltransferase</keyword>
<keyword evidence="3 6" id="KW-0808">Transferase</keyword>
<organism evidence="8 9">
    <name type="scientific">Apodospora peruviana</name>
    <dbReference type="NCBI Taxonomy" id="516989"/>
    <lineage>
        <taxon>Eukaryota</taxon>
        <taxon>Fungi</taxon>
        <taxon>Dikarya</taxon>
        <taxon>Ascomycota</taxon>
        <taxon>Pezizomycotina</taxon>
        <taxon>Sordariomycetes</taxon>
        <taxon>Sordariomycetidae</taxon>
        <taxon>Sordariales</taxon>
        <taxon>Lasiosphaeriaceae</taxon>
        <taxon>Apodospora</taxon>
    </lineage>
</organism>
<comment type="catalytic activity">
    <reaction evidence="5 6">
        <text>geranylgeranyl diphosphate + L-cysteinyl-[protein] = S-geranylgeranyl-L-cysteinyl-[protein] + diphosphate</text>
        <dbReference type="Rhea" id="RHEA:21240"/>
        <dbReference type="Rhea" id="RHEA-COMP:10131"/>
        <dbReference type="Rhea" id="RHEA-COMP:11537"/>
        <dbReference type="ChEBI" id="CHEBI:29950"/>
        <dbReference type="ChEBI" id="CHEBI:33019"/>
        <dbReference type="ChEBI" id="CHEBI:57533"/>
        <dbReference type="ChEBI" id="CHEBI:86021"/>
        <dbReference type="EC" id="2.5.1.60"/>
    </reaction>
</comment>
<feature type="region of interest" description="Disordered" evidence="7">
    <location>
        <begin position="1"/>
        <end position="22"/>
    </location>
</feature>
<evidence type="ECO:0000256" key="3">
    <source>
        <dbReference type="ARBA" id="ARBA00022679"/>
    </source>
</evidence>
<dbReference type="PANTHER" id="PTHR11129">
    <property type="entry name" value="PROTEIN FARNESYLTRANSFERASE ALPHA SUBUNIT/RAB GERANYLGERANYL TRANSFERASE ALPHA SUBUNIT"/>
    <property type="match status" value="1"/>
</dbReference>
<dbReference type="SUPFAM" id="SSF48439">
    <property type="entry name" value="Protein prenylyltransferase"/>
    <property type="match status" value="1"/>
</dbReference>
<accession>A0AAE0HXX6</accession>
<dbReference type="GO" id="GO:0004663">
    <property type="term" value="F:Rab geranylgeranyltransferase activity"/>
    <property type="evidence" value="ECO:0007669"/>
    <property type="project" value="UniProtKB-UniRule"/>
</dbReference>
<evidence type="ECO:0000256" key="5">
    <source>
        <dbReference type="ARBA" id="ARBA00047658"/>
    </source>
</evidence>
<evidence type="ECO:0000313" key="8">
    <source>
        <dbReference type="EMBL" id="KAK3314890.1"/>
    </source>
</evidence>
<name>A0AAE0HXX6_9PEZI</name>
<dbReference type="PANTHER" id="PTHR11129:SF2">
    <property type="entry name" value="GERANYLGERANYL TRANSFERASE TYPE-2 SUBUNIT ALPHA"/>
    <property type="match status" value="1"/>
</dbReference>
<dbReference type="PROSITE" id="PS51147">
    <property type="entry name" value="PFTA"/>
    <property type="match status" value="3"/>
</dbReference>
<reference evidence="8" key="2">
    <citation type="submission" date="2023-06" db="EMBL/GenBank/DDBJ databases">
        <authorList>
            <consortium name="Lawrence Berkeley National Laboratory"/>
            <person name="Haridas S."/>
            <person name="Hensen N."/>
            <person name="Bonometti L."/>
            <person name="Westerberg I."/>
            <person name="Brannstrom I.O."/>
            <person name="Guillou S."/>
            <person name="Cros-Aarteil S."/>
            <person name="Calhoun S."/>
            <person name="Kuo A."/>
            <person name="Mondo S."/>
            <person name="Pangilinan J."/>
            <person name="Riley R."/>
            <person name="Labutti K."/>
            <person name="Andreopoulos B."/>
            <person name="Lipzen A."/>
            <person name="Chen C."/>
            <person name="Yanf M."/>
            <person name="Daum C."/>
            <person name="Ng V."/>
            <person name="Clum A."/>
            <person name="Steindorff A."/>
            <person name="Ohm R."/>
            <person name="Martin F."/>
            <person name="Silar P."/>
            <person name="Natvig D."/>
            <person name="Lalanne C."/>
            <person name="Gautier V."/>
            <person name="Ament-Velasquez S.L."/>
            <person name="Kruys A."/>
            <person name="Hutchinson M.I."/>
            <person name="Powell A.J."/>
            <person name="Barry K."/>
            <person name="Miller A.N."/>
            <person name="Grigoriev I.V."/>
            <person name="Debuchy R."/>
            <person name="Gladieux P."/>
            <person name="Thoren M.H."/>
            <person name="Johannesson H."/>
        </authorList>
    </citation>
    <scope>NUCLEOTIDE SEQUENCE</scope>
    <source>
        <strain evidence="8">CBS 118394</strain>
    </source>
</reference>
<keyword evidence="4" id="KW-0677">Repeat</keyword>
<feature type="region of interest" description="Disordered" evidence="7">
    <location>
        <begin position="88"/>
        <end position="155"/>
    </location>
</feature>
<evidence type="ECO:0000256" key="1">
    <source>
        <dbReference type="ARBA" id="ARBA00006734"/>
    </source>
</evidence>
<dbReference type="GO" id="GO:0097354">
    <property type="term" value="P:prenylation"/>
    <property type="evidence" value="ECO:0007669"/>
    <property type="project" value="UniProtKB-UniRule"/>
</dbReference>
<dbReference type="GO" id="GO:0005968">
    <property type="term" value="C:Rab-protein geranylgeranyltransferase complex"/>
    <property type="evidence" value="ECO:0007669"/>
    <property type="project" value="TreeGrafter"/>
</dbReference>
<dbReference type="Proteomes" id="UP001283341">
    <property type="component" value="Unassembled WGS sequence"/>
</dbReference>
<evidence type="ECO:0000256" key="7">
    <source>
        <dbReference type="SAM" id="MobiDB-lite"/>
    </source>
</evidence>
<evidence type="ECO:0000256" key="2">
    <source>
        <dbReference type="ARBA" id="ARBA00022602"/>
    </source>
</evidence>
<sequence>MADQGGSQHGIARTSRARTDEQRTLDLERIQKYHLLEEEIRSHVSQHNYTPHVFQLTSKLLKLNPEYYTIWNVRRRLLIYGLFSKPSAGSLPSTASPTSSPTATTTTSSAACSSSLSTATPPAPGPQTAGRSGTTADDNNNTEETHGAAEEGNQQNDLNIIKTELGFTIPLLLESPKCYWIWSYRLWILQQAIDRLPVLVARRIWEEELGLASKMLTKDRRNFHAWGYRRHVVEQLESSQLGGKSMAESEFEYTTRMISQDLSNFSAWHSRSKLIPRLLDERKADDAAREMLLNEEFGLICRAINVGPEDQSLWYYHRSLMLNLVGFVGHPTITPAFSRDDRVTYVVREIEGIKELLEDYDDVKLIYEALIDYTLYLCQLLGRQPDVTEKQAMTEWLAMLKKLDPMRNGRWNDLERDCGLLNGGRRPKVVSIDVGQGQGQGE</sequence>
<proteinExistence type="inferred from homology"/>
<dbReference type="Pfam" id="PF01239">
    <property type="entry name" value="PPTA"/>
    <property type="match status" value="5"/>
</dbReference>
<dbReference type="EC" id="2.5.1.60" evidence="6"/>
<comment type="similarity">
    <text evidence="1 6">Belongs to the protein prenyltransferase subunit alpha family.</text>
</comment>
<evidence type="ECO:0000256" key="6">
    <source>
        <dbReference type="RuleBase" id="RU367120"/>
    </source>
</evidence>
<protein>
    <recommendedName>
        <fullName evidence="6">Geranylgeranyl transferase type-2 subunit alpha</fullName>
        <ecNumber evidence="6">2.5.1.60</ecNumber>
    </recommendedName>
    <alternativeName>
        <fullName evidence="6">Geranylgeranyl transferase type II subunit alpha</fullName>
    </alternativeName>
</protein>
<dbReference type="AlphaFoldDB" id="A0AAE0HXX6"/>
<evidence type="ECO:0000313" key="9">
    <source>
        <dbReference type="Proteomes" id="UP001283341"/>
    </source>
</evidence>